<proteinExistence type="predicted"/>
<dbReference type="EMBL" id="JBBWWQ010000014">
    <property type="protein sequence ID" value="KAK8930735.1"/>
    <property type="molecule type" value="Genomic_DNA"/>
</dbReference>
<name>A0AAP0B6L7_9ASPA</name>
<protein>
    <submittedName>
        <fullName evidence="2">Uncharacterized protein</fullName>
    </submittedName>
</protein>
<organism evidence="2 3">
    <name type="scientific">Platanthera zijinensis</name>
    <dbReference type="NCBI Taxonomy" id="2320716"/>
    <lineage>
        <taxon>Eukaryota</taxon>
        <taxon>Viridiplantae</taxon>
        <taxon>Streptophyta</taxon>
        <taxon>Embryophyta</taxon>
        <taxon>Tracheophyta</taxon>
        <taxon>Spermatophyta</taxon>
        <taxon>Magnoliopsida</taxon>
        <taxon>Liliopsida</taxon>
        <taxon>Asparagales</taxon>
        <taxon>Orchidaceae</taxon>
        <taxon>Orchidoideae</taxon>
        <taxon>Orchideae</taxon>
        <taxon>Orchidinae</taxon>
        <taxon>Platanthera</taxon>
    </lineage>
</organism>
<sequence>MQPLRPYRILHRRRRRPFHPNMGPTPPEAVKTSPCSHPRIRRKFQVAISRSDWDPLALLRSLHHGSRFLRPVGLRRVGLIGGISVQMRRLRDEGFWGGEVRAAGISYDSFVAFWLAAERRKQF</sequence>
<feature type="region of interest" description="Disordered" evidence="1">
    <location>
        <begin position="15"/>
        <end position="36"/>
    </location>
</feature>
<evidence type="ECO:0000313" key="2">
    <source>
        <dbReference type="EMBL" id="KAK8930735.1"/>
    </source>
</evidence>
<evidence type="ECO:0000256" key="1">
    <source>
        <dbReference type="SAM" id="MobiDB-lite"/>
    </source>
</evidence>
<gene>
    <name evidence="2" type="ORF">KSP39_PZI016647</name>
</gene>
<dbReference type="AlphaFoldDB" id="A0AAP0B6L7"/>
<comment type="caution">
    <text evidence="2">The sequence shown here is derived from an EMBL/GenBank/DDBJ whole genome shotgun (WGS) entry which is preliminary data.</text>
</comment>
<reference evidence="2 3" key="1">
    <citation type="journal article" date="2022" name="Nat. Plants">
        <title>Genomes of leafy and leafless Platanthera orchids illuminate the evolution of mycoheterotrophy.</title>
        <authorList>
            <person name="Li M.H."/>
            <person name="Liu K.W."/>
            <person name="Li Z."/>
            <person name="Lu H.C."/>
            <person name="Ye Q.L."/>
            <person name="Zhang D."/>
            <person name="Wang J.Y."/>
            <person name="Li Y.F."/>
            <person name="Zhong Z.M."/>
            <person name="Liu X."/>
            <person name="Yu X."/>
            <person name="Liu D.K."/>
            <person name="Tu X.D."/>
            <person name="Liu B."/>
            <person name="Hao Y."/>
            <person name="Liao X.Y."/>
            <person name="Jiang Y.T."/>
            <person name="Sun W.H."/>
            <person name="Chen J."/>
            <person name="Chen Y.Q."/>
            <person name="Ai Y."/>
            <person name="Zhai J.W."/>
            <person name="Wu S.S."/>
            <person name="Zhou Z."/>
            <person name="Hsiao Y.Y."/>
            <person name="Wu W.L."/>
            <person name="Chen Y.Y."/>
            <person name="Lin Y.F."/>
            <person name="Hsu J.L."/>
            <person name="Li C.Y."/>
            <person name="Wang Z.W."/>
            <person name="Zhao X."/>
            <person name="Zhong W.Y."/>
            <person name="Ma X.K."/>
            <person name="Ma L."/>
            <person name="Huang J."/>
            <person name="Chen G.Z."/>
            <person name="Huang M.Z."/>
            <person name="Huang L."/>
            <person name="Peng D.H."/>
            <person name="Luo Y.B."/>
            <person name="Zou S.Q."/>
            <person name="Chen S.P."/>
            <person name="Lan S."/>
            <person name="Tsai W.C."/>
            <person name="Van de Peer Y."/>
            <person name="Liu Z.J."/>
        </authorList>
    </citation>
    <scope>NUCLEOTIDE SEQUENCE [LARGE SCALE GENOMIC DNA]</scope>
    <source>
        <strain evidence="2">Lor287</strain>
    </source>
</reference>
<dbReference type="Proteomes" id="UP001418222">
    <property type="component" value="Unassembled WGS sequence"/>
</dbReference>
<evidence type="ECO:0000313" key="3">
    <source>
        <dbReference type="Proteomes" id="UP001418222"/>
    </source>
</evidence>
<accession>A0AAP0B6L7</accession>
<keyword evidence="3" id="KW-1185">Reference proteome</keyword>